<organism evidence="1 2">
    <name type="scientific">Lacticaseibacillus paracasei subsp. paracasei 8700:2</name>
    <dbReference type="NCBI Taxonomy" id="537973"/>
    <lineage>
        <taxon>Bacteria</taxon>
        <taxon>Bacillati</taxon>
        <taxon>Bacillota</taxon>
        <taxon>Bacilli</taxon>
        <taxon>Lactobacillales</taxon>
        <taxon>Lactobacillaceae</taxon>
        <taxon>Lacticaseibacillus</taxon>
    </lineage>
</organism>
<accession>A0A806KME2</accession>
<dbReference type="Proteomes" id="UP000015927">
    <property type="component" value="Chromosome"/>
</dbReference>
<reference evidence="1 2" key="1">
    <citation type="submission" date="2010-12" db="EMBL/GenBank/DDBJ databases">
        <title>The Genome Sequence of Lactobacillus paracasei subsp. paracasei strain 8700:2.</title>
        <authorList>
            <consortium name="The Broad Institute Genome Sequencing Platform"/>
            <person name="Ward D."/>
            <person name="Earl A."/>
            <person name="Feldgarden M."/>
            <person name="Young S.K."/>
            <person name="Gargeya S."/>
            <person name="Zeng Q."/>
            <person name="Alvarado L."/>
            <person name="Berlin A."/>
            <person name="Bochicchio J."/>
            <person name="Chapman S.B."/>
            <person name="Chen Z."/>
            <person name="Freedman E."/>
            <person name="Gellesch M."/>
            <person name="Goldberg J."/>
            <person name="Griggs A."/>
            <person name="Gujja S."/>
            <person name="Heilman E."/>
            <person name="Heiman D."/>
            <person name="Howarth C."/>
            <person name="Mehta T."/>
            <person name="Neiman D."/>
            <person name="Pearson M."/>
            <person name="Roberts A."/>
            <person name="Saif S."/>
            <person name="Shea T."/>
            <person name="Shenoy N."/>
            <person name="Sisk P."/>
            <person name="Stolte C."/>
            <person name="Sykes S."/>
            <person name="White J."/>
            <person name="Yandava C."/>
            <person name="Saulnier D."/>
            <person name="Haas B."/>
            <person name="Nusbaum C."/>
            <person name="Birren B."/>
        </authorList>
    </citation>
    <scope>NUCLEOTIDE SEQUENCE [LARGE SCALE GENOMIC DNA]</scope>
    <source>
        <strain evidence="1 2">8700:2</strain>
    </source>
</reference>
<evidence type="ECO:0000313" key="2">
    <source>
        <dbReference type="Proteomes" id="UP000015927"/>
    </source>
</evidence>
<protein>
    <submittedName>
        <fullName evidence="1">Uncharacterized protein</fullName>
    </submittedName>
</protein>
<dbReference type="AlphaFoldDB" id="A0A806KME2"/>
<gene>
    <name evidence="1" type="ORF">LBPG_03093</name>
</gene>
<sequence>MPRRSNRRPDGAQPCKQHSDRALSLMLLGDFETAGFAGSKRRLRSSYASPPQLAGDCVVWHGKKVLAQRLSTIIRNLMNHKSCKGIMAQSP</sequence>
<name>A0A806KME2_LACPA</name>
<dbReference type="KEGG" id="lpi:LBPG_03093"/>
<evidence type="ECO:0000313" key="1">
    <source>
        <dbReference type="EMBL" id="AGT63675.1"/>
    </source>
</evidence>
<proteinExistence type="predicted"/>
<dbReference type="EMBL" id="CP002391">
    <property type="protein sequence ID" value="AGT63675.1"/>
    <property type="molecule type" value="Genomic_DNA"/>
</dbReference>